<accession>A0AAV3PE79</accession>
<reference evidence="8 9" key="1">
    <citation type="submission" date="2024-01" db="EMBL/GenBank/DDBJ databases">
        <title>The complete chloroplast genome sequence of Lithospermum erythrorhizon: insights into the phylogenetic relationship among Boraginaceae species and the maternal lineages of purple gromwells.</title>
        <authorList>
            <person name="Okada T."/>
            <person name="Watanabe K."/>
        </authorList>
    </citation>
    <scope>NUCLEOTIDE SEQUENCE [LARGE SCALE GENOMIC DNA]</scope>
</reference>
<dbReference type="PANTHER" id="PTHR33347:SF31">
    <property type="entry name" value="PROTEIN SOB FIVE-LIKE 1"/>
    <property type="match status" value="1"/>
</dbReference>
<comment type="similarity">
    <text evidence="6">Belongs to the SOFL plant protein family.</text>
</comment>
<keyword evidence="2" id="KW-0963">Cytoplasm</keyword>
<name>A0AAV3PE79_LITER</name>
<evidence type="ECO:0000256" key="6">
    <source>
        <dbReference type="ARBA" id="ARBA00024199"/>
    </source>
</evidence>
<dbReference type="GO" id="GO:0009691">
    <property type="term" value="P:cytokinin biosynthetic process"/>
    <property type="evidence" value="ECO:0007669"/>
    <property type="project" value="UniProtKB-KW"/>
</dbReference>
<feature type="region of interest" description="Disordered" evidence="7">
    <location>
        <begin position="40"/>
        <end position="133"/>
    </location>
</feature>
<gene>
    <name evidence="8" type="ORF">LIER_07990</name>
</gene>
<feature type="compositionally biased region" description="Basic and acidic residues" evidence="7">
    <location>
        <begin position="40"/>
        <end position="57"/>
    </location>
</feature>
<protein>
    <submittedName>
        <fullName evidence="8">Uncharacterized protein</fullName>
    </submittedName>
</protein>
<keyword evidence="4" id="KW-0932">Cytokinin signaling pathway</keyword>
<feature type="compositionally biased region" description="Polar residues" evidence="7">
    <location>
        <begin position="59"/>
        <end position="72"/>
    </location>
</feature>
<feature type="compositionally biased region" description="Basic and acidic residues" evidence="7">
    <location>
        <begin position="73"/>
        <end position="84"/>
    </location>
</feature>
<evidence type="ECO:0000256" key="5">
    <source>
        <dbReference type="ARBA" id="ARBA00023242"/>
    </source>
</evidence>
<dbReference type="GO" id="GO:0005737">
    <property type="term" value="C:cytoplasm"/>
    <property type="evidence" value="ECO:0007669"/>
    <property type="project" value="UniProtKB-SubCell"/>
</dbReference>
<evidence type="ECO:0000256" key="4">
    <source>
        <dbReference type="ARBA" id="ARBA00022864"/>
    </source>
</evidence>
<dbReference type="InterPro" id="IPR044670">
    <property type="entry name" value="SOFL"/>
</dbReference>
<dbReference type="GO" id="GO:0009736">
    <property type="term" value="P:cytokinin-activated signaling pathway"/>
    <property type="evidence" value="ECO:0007669"/>
    <property type="project" value="UniProtKB-KW"/>
</dbReference>
<dbReference type="EMBL" id="BAABME010001262">
    <property type="protein sequence ID" value="GAA0148595.1"/>
    <property type="molecule type" value="Genomic_DNA"/>
</dbReference>
<comment type="subcellular location">
    <subcellularLocation>
        <location evidence="1">Cytoplasm</location>
    </subcellularLocation>
</comment>
<keyword evidence="9" id="KW-1185">Reference proteome</keyword>
<evidence type="ECO:0000256" key="3">
    <source>
        <dbReference type="ARBA" id="ARBA00022712"/>
    </source>
</evidence>
<feature type="compositionally biased region" description="Basic residues" evidence="7">
    <location>
        <begin position="96"/>
        <end position="106"/>
    </location>
</feature>
<dbReference type="AlphaFoldDB" id="A0AAV3PE79"/>
<proteinExistence type="inferred from homology"/>
<organism evidence="8 9">
    <name type="scientific">Lithospermum erythrorhizon</name>
    <name type="common">Purple gromwell</name>
    <name type="synonym">Lithospermum officinale var. erythrorhizon</name>
    <dbReference type="NCBI Taxonomy" id="34254"/>
    <lineage>
        <taxon>Eukaryota</taxon>
        <taxon>Viridiplantae</taxon>
        <taxon>Streptophyta</taxon>
        <taxon>Embryophyta</taxon>
        <taxon>Tracheophyta</taxon>
        <taxon>Spermatophyta</taxon>
        <taxon>Magnoliopsida</taxon>
        <taxon>eudicotyledons</taxon>
        <taxon>Gunneridae</taxon>
        <taxon>Pentapetalae</taxon>
        <taxon>asterids</taxon>
        <taxon>lamiids</taxon>
        <taxon>Boraginales</taxon>
        <taxon>Boraginaceae</taxon>
        <taxon>Boraginoideae</taxon>
        <taxon>Lithospermeae</taxon>
        <taxon>Lithospermum</taxon>
    </lineage>
</organism>
<evidence type="ECO:0000313" key="8">
    <source>
        <dbReference type="EMBL" id="GAA0148595.1"/>
    </source>
</evidence>
<keyword evidence="3" id="KW-0203">Cytokinin biosynthesis</keyword>
<evidence type="ECO:0000313" key="9">
    <source>
        <dbReference type="Proteomes" id="UP001454036"/>
    </source>
</evidence>
<keyword evidence="5" id="KW-0539">Nucleus</keyword>
<evidence type="ECO:0000256" key="7">
    <source>
        <dbReference type="SAM" id="MobiDB-lite"/>
    </source>
</evidence>
<dbReference type="Proteomes" id="UP001454036">
    <property type="component" value="Unassembled WGS sequence"/>
</dbReference>
<evidence type="ECO:0000256" key="1">
    <source>
        <dbReference type="ARBA" id="ARBA00004496"/>
    </source>
</evidence>
<dbReference type="PANTHER" id="PTHR33347">
    <property type="entry name" value="OSJNBA0091C07.3 PROTEIN"/>
    <property type="match status" value="1"/>
</dbReference>
<sequence length="133" mass="15203">MEYNKEECSSSESGWTMYIASSPDDEFSYDEYNLEDSLNKHQYKDVNVENAKNHESDDSMNSDASSGPSHQEFSNDIKNAEQKANKKSGKNQQKQAQKKSTKQNRKTSKEDPGSKVNPATNFSDNRSMYRKNK</sequence>
<evidence type="ECO:0000256" key="2">
    <source>
        <dbReference type="ARBA" id="ARBA00022490"/>
    </source>
</evidence>
<comment type="caution">
    <text evidence="8">The sequence shown here is derived from an EMBL/GenBank/DDBJ whole genome shotgun (WGS) entry which is preliminary data.</text>
</comment>
<feature type="compositionally biased region" description="Polar residues" evidence="7">
    <location>
        <begin position="117"/>
        <end position="126"/>
    </location>
</feature>